<evidence type="ECO:0000256" key="3">
    <source>
        <dbReference type="ARBA" id="ARBA00022801"/>
    </source>
</evidence>
<dbReference type="GO" id="GO:0070006">
    <property type="term" value="F:metalloaminopeptidase activity"/>
    <property type="evidence" value="ECO:0007669"/>
    <property type="project" value="InterPro"/>
</dbReference>
<feature type="domain" description="Creatinase N-terminal" evidence="5">
    <location>
        <begin position="9"/>
        <end position="131"/>
    </location>
</feature>
<name>D5BPR4_PUNMI</name>
<dbReference type="InterPro" id="IPR000587">
    <property type="entry name" value="Creatinase_N"/>
</dbReference>
<sequence>MTAQIFSERLKALRAQMDTHNIDGWIIGREDMYQGEEVPASDERLAYISGFTGSAGTAIVFTDHAALFSDGRYSLQMEKQTDAAAWSCHTMPDIDIGSWLKTQTLTGRTIGVDARLITLSAFDKLSAVMRESGLSLKAMAFNPIDMIWQDRPIAEVTPARTMANDIAGETIDSKLDRLADSLTDFGCDAVLLSRTDAVNWLANIRGHDLACTPVKLAFALYHRENGLIILADRQPMLPVLNEHMAVVPLEQLDELLEPIAGCDFMVDPASLPKAVHQVISDSGVNIVTAPCPVTKIKAQKNPVELDGFRKAHQIDGIVMAEFLCWLDHADVTQMRESALADKLLSMRATHPDFISPSFETIAGSGANGAIVHYRAVAGQDSLIQNNSLFLLDSGAHYRFGTTDITRTILIGDADAEMRRAFTAVLRGHIALARAHVPVGTTGMQLDTIARTPIWSAGLDYAHGTGHGVGHVLSVHEGPASISKRGSLSVSAGMVLSNEPGYYKTGSWGIRIENLIAVKAASTAGFIEFETLTMTPIDRRLIDKTMLSEAEIAWVDIYHQWVLSQIGADVSPPCQAWLINACAPL</sequence>
<protein>
    <submittedName>
        <fullName evidence="7">Peptidase M24</fullName>
        <ecNumber evidence="7">3.4.11.9</ecNumber>
    </submittedName>
</protein>
<evidence type="ECO:0000259" key="4">
    <source>
        <dbReference type="Pfam" id="PF00557"/>
    </source>
</evidence>
<dbReference type="CDD" id="cd01085">
    <property type="entry name" value="APP"/>
    <property type="match status" value="1"/>
</dbReference>
<feature type="domain" description="Peptidase M24" evidence="4">
    <location>
        <begin position="307"/>
        <end position="518"/>
    </location>
</feature>
<dbReference type="FunFam" id="3.90.230.10:FF:000009">
    <property type="entry name" value="xaa-Pro aminopeptidase 2"/>
    <property type="match status" value="1"/>
</dbReference>
<keyword evidence="3 7" id="KW-0378">Hydrolase</keyword>
<dbReference type="EC" id="3.4.11.9" evidence="7"/>
<dbReference type="Pfam" id="PF00557">
    <property type="entry name" value="Peptidase_M24"/>
    <property type="match status" value="1"/>
</dbReference>
<dbReference type="PANTHER" id="PTHR43763">
    <property type="entry name" value="XAA-PRO AMINOPEPTIDASE 1"/>
    <property type="match status" value="1"/>
</dbReference>
<reference evidence="7 8" key="1">
    <citation type="journal article" date="2010" name="J. Bacteriol.">
        <title>Complete genome sequence of "Candidatus Puniceispirillum marinum" IMCC1322, a representative of the SAR116 clade in the Alphaproteobacteria.</title>
        <authorList>
            <person name="Oh H.M."/>
            <person name="Kwon K.K."/>
            <person name="Kang I."/>
            <person name="Kang S.G."/>
            <person name="Lee J.H."/>
            <person name="Kim S.J."/>
            <person name="Cho J.C."/>
        </authorList>
    </citation>
    <scope>NUCLEOTIDE SEQUENCE [LARGE SCALE GENOMIC DNA]</scope>
    <source>
        <strain evidence="7 8">IMCC1322</strain>
    </source>
</reference>
<dbReference type="InterPro" id="IPR033740">
    <property type="entry name" value="Pept_M24B"/>
</dbReference>
<dbReference type="Gene3D" id="3.90.230.10">
    <property type="entry name" value="Creatinase/methionine aminopeptidase superfamily"/>
    <property type="match status" value="1"/>
</dbReference>
<accession>D5BPR4</accession>
<dbReference type="STRING" id="488538.SAR116_2324"/>
<dbReference type="GO" id="GO:0046872">
    <property type="term" value="F:metal ion binding"/>
    <property type="evidence" value="ECO:0007669"/>
    <property type="project" value="UniProtKB-KW"/>
</dbReference>
<dbReference type="Gene3D" id="3.40.350.10">
    <property type="entry name" value="Creatinase/prolidase N-terminal domain"/>
    <property type="match status" value="2"/>
</dbReference>
<dbReference type="GO" id="GO:0005737">
    <property type="term" value="C:cytoplasm"/>
    <property type="evidence" value="ECO:0007669"/>
    <property type="project" value="UniProtKB-ARBA"/>
</dbReference>
<evidence type="ECO:0000313" key="8">
    <source>
        <dbReference type="Proteomes" id="UP000007460"/>
    </source>
</evidence>
<organism evidence="7 8">
    <name type="scientific">Puniceispirillum marinum (strain IMCC1322)</name>
    <dbReference type="NCBI Taxonomy" id="488538"/>
    <lineage>
        <taxon>Bacteria</taxon>
        <taxon>Pseudomonadati</taxon>
        <taxon>Pseudomonadota</taxon>
        <taxon>Alphaproteobacteria</taxon>
        <taxon>Candidatus Puniceispirillales</taxon>
        <taxon>Candidatus Puniceispirillaceae</taxon>
        <taxon>Candidatus Puniceispirillum</taxon>
    </lineage>
</organism>
<evidence type="ECO:0000256" key="1">
    <source>
        <dbReference type="ARBA" id="ARBA00008766"/>
    </source>
</evidence>
<dbReference type="eggNOG" id="COG0006">
    <property type="taxonomic scope" value="Bacteria"/>
</dbReference>
<dbReference type="SUPFAM" id="SSF55920">
    <property type="entry name" value="Creatinase/aminopeptidase"/>
    <property type="match status" value="1"/>
</dbReference>
<dbReference type="InterPro" id="IPR050422">
    <property type="entry name" value="X-Pro_aminopeptidase_P"/>
</dbReference>
<keyword evidence="8" id="KW-1185">Reference proteome</keyword>
<keyword evidence="7" id="KW-0645">Protease</keyword>
<dbReference type="Pfam" id="PF01321">
    <property type="entry name" value="Creatinase_N"/>
    <property type="match status" value="1"/>
</dbReference>
<dbReference type="InterPro" id="IPR000994">
    <property type="entry name" value="Pept_M24"/>
</dbReference>
<dbReference type="InterPro" id="IPR036005">
    <property type="entry name" value="Creatinase/aminopeptidase-like"/>
</dbReference>
<dbReference type="EMBL" id="CP001751">
    <property type="protein sequence ID" value="ADE40566.1"/>
    <property type="molecule type" value="Genomic_DNA"/>
</dbReference>
<dbReference type="PANTHER" id="PTHR43763:SF6">
    <property type="entry name" value="XAA-PRO AMINOPEPTIDASE 1"/>
    <property type="match status" value="1"/>
</dbReference>
<dbReference type="InterPro" id="IPR032416">
    <property type="entry name" value="Peptidase_M24_C"/>
</dbReference>
<evidence type="ECO:0000313" key="7">
    <source>
        <dbReference type="EMBL" id="ADE40566.1"/>
    </source>
</evidence>
<dbReference type="HOGENOM" id="CLU_011781_2_1_5"/>
<evidence type="ECO:0000259" key="6">
    <source>
        <dbReference type="Pfam" id="PF16188"/>
    </source>
</evidence>
<dbReference type="AlphaFoldDB" id="D5BPR4"/>
<gene>
    <name evidence="7" type="ordered locus">SAR116_2324</name>
</gene>
<dbReference type="RefSeq" id="WP_013047193.1">
    <property type="nucleotide sequence ID" value="NC_014010.1"/>
</dbReference>
<keyword evidence="2" id="KW-0479">Metal-binding</keyword>
<dbReference type="InterPro" id="IPR029149">
    <property type="entry name" value="Creatin/AminoP/Spt16_N"/>
</dbReference>
<dbReference type="KEGG" id="apb:SAR116_2324"/>
<keyword evidence="7" id="KW-0031">Aminopeptidase</keyword>
<evidence type="ECO:0000259" key="5">
    <source>
        <dbReference type="Pfam" id="PF01321"/>
    </source>
</evidence>
<proteinExistence type="inferred from homology"/>
<dbReference type="Proteomes" id="UP000007460">
    <property type="component" value="Chromosome"/>
</dbReference>
<comment type="similarity">
    <text evidence="1">Belongs to the peptidase M24B family.</text>
</comment>
<dbReference type="Pfam" id="PF16189">
    <property type="entry name" value="Creatinase_N_2"/>
    <property type="match status" value="1"/>
</dbReference>
<dbReference type="SUPFAM" id="SSF53092">
    <property type="entry name" value="Creatinase/prolidase N-terminal domain"/>
    <property type="match status" value="1"/>
</dbReference>
<dbReference type="OrthoDB" id="9806388at2"/>
<feature type="domain" description="Peptidase M24 C-terminal" evidence="6">
    <location>
        <begin position="524"/>
        <end position="584"/>
    </location>
</feature>
<dbReference type="Pfam" id="PF16188">
    <property type="entry name" value="Peptidase_M24_C"/>
    <property type="match status" value="1"/>
</dbReference>
<evidence type="ECO:0000256" key="2">
    <source>
        <dbReference type="ARBA" id="ARBA00022723"/>
    </source>
</evidence>